<feature type="compositionally biased region" description="Acidic residues" evidence="1">
    <location>
        <begin position="65"/>
        <end position="81"/>
    </location>
</feature>
<evidence type="ECO:0000313" key="2">
    <source>
        <dbReference type="EnsemblPlants" id="MELO3C028769.2.1"/>
    </source>
</evidence>
<name>A0A9I9E4U4_CUCME</name>
<reference evidence="2" key="1">
    <citation type="submission" date="2023-03" db="UniProtKB">
        <authorList>
            <consortium name="EnsemblPlants"/>
        </authorList>
    </citation>
    <scope>IDENTIFICATION</scope>
</reference>
<organism evidence="2">
    <name type="scientific">Cucumis melo</name>
    <name type="common">Muskmelon</name>
    <dbReference type="NCBI Taxonomy" id="3656"/>
    <lineage>
        <taxon>Eukaryota</taxon>
        <taxon>Viridiplantae</taxon>
        <taxon>Streptophyta</taxon>
        <taxon>Embryophyta</taxon>
        <taxon>Tracheophyta</taxon>
        <taxon>Spermatophyta</taxon>
        <taxon>Magnoliopsida</taxon>
        <taxon>eudicotyledons</taxon>
        <taxon>Gunneridae</taxon>
        <taxon>Pentapetalae</taxon>
        <taxon>rosids</taxon>
        <taxon>fabids</taxon>
        <taxon>Cucurbitales</taxon>
        <taxon>Cucurbitaceae</taxon>
        <taxon>Benincaseae</taxon>
        <taxon>Cucumis</taxon>
    </lineage>
</organism>
<protein>
    <submittedName>
        <fullName evidence="2">Uncharacterized protein</fullName>
    </submittedName>
</protein>
<proteinExistence type="predicted"/>
<dbReference type="Gramene" id="MELO3C028769.2.1">
    <property type="protein sequence ID" value="MELO3C028769.2.1"/>
    <property type="gene ID" value="MELO3C028769.2"/>
</dbReference>
<evidence type="ECO:0000256" key="1">
    <source>
        <dbReference type="SAM" id="MobiDB-lite"/>
    </source>
</evidence>
<accession>A0A9I9E4U4</accession>
<sequence>MMLIVIRMQKLAQEQNEKIEKVNRERKFHQVNSIPVIRTTVVDRPINIPKFNLILQVEAEHKEEEESEEGYEQESGDEYDDQGDKPR</sequence>
<feature type="region of interest" description="Disordered" evidence="1">
    <location>
        <begin position="59"/>
        <end position="87"/>
    </location>
</feature>
<dbReference type="EnsemblPlants" id="MELO3C028769.2.1">
    <property type="protein sequence ID" value="MELO3C028769.2.1"/>
    <property type="gene ID" value="MELO3C028769.2"/>
</dbReference>
<dbReference type="AlphaFoldDB" id="A0A9I9E4U4"/>